<feature type="region of interest" description="Disordered" evidence="1">
    <location>
        <begin position="92"/>
        <end position="115"/>
    </location>
</feature>
<evidence type="ECO:0000313" key="3">
    <source>
        <dbReference type="EMBL" id="GAA4452613.1"/>
    </source>
</evidence>
<protein>
    <submittedName>
        <fullName evidence="3">Uncharacterized protein</fullName>
    </submittedName>
</protein>
<evidence type="ECO:0000313" key="4">
    <source>
        <dbReference type="Proteomes" id="UP001500840"/>
    </source>
</evidence>
<dbReference type="Proteomes" id="UP001500840">
    <property type="component" value="Unassembled WGS sequence"/>
</dbReference>
<keyword evidence="4" id="KW-1185">Reference proteome</keyword>
<reference evidence="4" key="1">
    <citation type="journal article" date="2019" name="Int. J. Syst. Evol. Microbiol.">
        <title>The Global Catalogue of Microorganisms (GCM) 10K type strain sequencing project: providing services to taxonomists for standard genome sequencing and annotation.</title>
        <authorList>
            <consortium name="The Broad Institute Genomics Platform"/>
            <consortium name="The Broad Institute Genome Sequencing Center for Infectious Disease"/>
            <person name="Wu L."/>
            <person name="Ma J."/>
        </authorList>
    </citation>
    <scope>NUCLEOTIDE SEQUENCE [LARGE SCALE GENOMIC DNA]</scope>
    <source>
        <strain evidence="4">JCM 17759</strain>
    </source>
</reference>
<keyword evidence="2" id="KW-0472">Membrane</keyword>
<sequence>MAQYDDLNVSRIFTVGVISVVVTAVTALAVQVFYFSISQWHLEAKSAMGSYQRQNEVLNQQTERISVYGVDEETGKITIPIDKAIELVVAESKDEEKQKDADKKASNDQVDPSKA</sequence>
<keyword evidence="2" id="KW-0812">Transmembrane</keyword>
<comment type="caution">
    <text evidence="3">The sequence shown here is derived from an EMBL/GenBank/DDBJ whole genome shotgun (WGS) entry which is preliminary data.</text>
</comment>
<accession>A0ABP8MQ35</accession>
<proteinExistence type="predicted"/>
<gene>
    <name evidence="3" type="ORF">GCM10023156_22230</name>
</gene>
<evidence type="ECO:0000256" key="2">
    <source>
        <dbReference type="SAM" id="Phobius"/>
    </source>
</evidence>
<organism evidence="3 4">
    <name type="scientific">Novipirellula rosea</name>
    <dbReference type="NCBI Taxonomy" id="1031540"/>
    <lineage>
        <taxon>Bacteria</taxon>
        <taxon>Pseudomonadati</taxon>
        <taxon>Planctomycetota</taxon>
        <taxon>Planctomycetia</taxon>
        <taxon>Pirellulales</taxon>
        <taxon>Pirellulaceae</taxon>
        <taxon>Novipirellula</taxon>
    </lineage>
</organism>
<feature type="transmembrane region" description="Helical" evidence="2">
    <location>
        <begin position="12"/>
        <end position="35"/>
    </location>
</feature>
<dbReference type="EMBL" id="BAABGA010000029">
    <property type="protein sequence ID" value="GAA4452613.1"/>
    <property type="molecule type" value="Genomic_DNA"/>
</dbReference>
<dbReference type="RefSeq" id="WP_339940042.1">
    <property type="nucleotide sequence ID" value="NZ_BAABGA010000029.1"/>
</dbReference>
<name>A0ABP8MQ35_9BACT</name>
<evidence type="ECO:0000256" key="1">
    <source>
        <dbReference type="SAM" id="MobiDB-lite"/>
    </source>
</evidence>
<keyword evidence="2" id="KW-1133">Transmembrane helix</keyword>